<name>A0ABY6D7C7_9RHOB</name>
<dbReference type="EMBL" id="CP106738">
    <property type="protein sequence ID" value="UXX81819.1"/>
    <property type="molecule type" value="Genomic_DNA"/>
</dbReference>
<feature type="domain" description="Glycosyltransferase 2-like" evidence="1">
    <location>
        <begin position="12"/>
        <end position="111"/>
    </location>
</feature>
<proteinExistence type="predicted"/>
<evidence type="ECO:0000313" key="2">
    <source>
        <dbReference type="EMBL" id="UXX81819.1"/>
    </source>
</evidence>
<dbReference type="InterPro" id="IPR001173">
    <property type="entry name" value="Glyco_trans_2-like"/>
</dbReference>
<evidence type="ECO:0000313" key="3">
    <source>
        <dbReference type="Proteomes" id="UP001064087"/>
    </source>
</evidence>
<dbReference type="SUPFAM" id="SSF53448">
    <property type="entry name" value="Nucleotide-diphospho-sugar transferases"/>
    <property type="match status" value="1"/>
</dbReference>
<sequence>MNGIGATDPVRILMGVHNGAPYLPAQLRSIAAQNGVTWTLTCNDDASSDESRSVITRFGQSHPGRVILKSGQRRGFSHNYLKLIAGLPECPGLVALADQDDVWCANKLRRAAIWLARVPAEQPVLYCARRWIWDGANEVRFGPDNRVKAPSFRNALVENIAPGNTIVLNAAAAALARTAARLTGPVFAHDWWLYLLISGAGGRILTDPSRVLFYRQHRTNAIGAGTGIRGLVARKHAVLRGVFRARIAGNIAAMQDCAAFLTPENYATLDRFTNARKKPFPARIWALGQVAPYRQSVSGSMGFWGAAALGKT</sequence>
<reference evidence="2" key="1">
    <citation type="submission" date="2022-10" db="EMBL/GenBank/DDBJ databases">
        <title>Roseovarius pelagicus sp. nov., isolated from Arctic seawater.</title>
        <authorList>
            <person name="Hong Y.W."/>
            <person name="Hwang C.Y."/>
        </authorList>
    </citation>
    <scope>NUCLEOTIDE SEQUENCE</scope>
    <source>
        <strain evidence="2">HL-MP18</strain>
    </source>
</reference>
<dbReference type="EC" id="2.4.-.-" evidence="2"/>
<dbReference type="Proteomes" id="UP001064087">
    <property type="component" value="Chromosome"/>
</dbReference>
<gene>
    <name evidence="2" type="ORF">N7U68_11860</name>
</gene>
<dbReference type="Pfam" id="PF00535">
    <property type="entry name" value="Glycos_transf_2"/>
    <property type="match status" value="1"/>
</dbReference>
<dbReference type="Gene3D" id="3.90.550.10">
    <property type="entry name" value="Spore Coat Polysaccharide Biosynthesis Protein SpsA, Chain A"/>
    <property type="match status" value="1"/>
</dbReference>
<dbReference type="InterPro" id="IPR029044">
    <property type="entry name" value="Nucleotide-diphossugar_trans"/>
</dbReference>
<evidence type="ECO:0000259" key="1">
    <source>
        <dbReference type="Pfam" id="PF00535"/>
    </source>
</evidence>
<organism evidence="2 3">
    <name type="scientific">Roseovarius pelagicus</name>
    <dbReference type="NCBI Taxonomy" id="2980108"/>
    <lineage>
        <taxon>Bacteria</taxon>
        <taxon>Pseudomonadati</taxon>
        <taxon>Pseudomonadota</taxon>
        <taxon>Alphaproteobacteria</taxon>
        <taxon>Rhodobacterales</taxon>
        <taxon>Roseobacteraceae</taxon>
        <taxon>Roseovarius</taxon>
    </lineage>
</organism>
<keyword evidence="2" id="KW-0808">Transferase</keyword>
<keyword evidence="3" id="KW-1185">Reference proteome</keyword>
<accession>A0ABY6D7C7</accession>
<protein>
    <submittedName>
        <fullName evidence="2">Glycosyltransferase</fullName>
        <ecNumber evidence="2">2.4.-.-</ecNumber>
    </submittedName>
</protein>
<dbReference type="GO" id="GO:0016757">
    <property type="term" value="F:glycosyltransferase activity"/>
    <property type="evidence" value="ECO:0007669"/>
    <property type="project" value="UniProtKB-KW"/>
</dbReference>
<keyword evidence="2" id="KW-0328">Glycosyltransferase</keyword>
<dbReference type="RefSeq" id="WP_263046928.1">
    <property type="nucleotide sequence ID" value="NZ_CP106738.1"/>
</dbReference>